<dbReference type="Proteomes" id="UP000293902">
    <property type="component" value="Chromosome"/>
</dbReference>
<dbReference type="Proteomes" id="UP000248798">
    <property type="component" value="Unassembled WGS sequence"/>
</dbReference>
<proteinExistence type="predicted"/>
<evidence type="ECO:0008006" key="5">
    <source>
        <dbReference type="Google" id="ProtNLM"/>
    </source>
</evidence>
<name>A0A328F6Y3_9BACT</name>
<reference evidence="2 3" key="1">
    <citation type="submission" date="2018-06" db="EMBL/GenBank/DDBJ databases">
        <title>Complete Genome Sequence of Desulfobacter hydrogenophilus (DSM3380).</title>
        <authorList>
            <person name="Marietou A."/>
            <person name="Schreiber L."/>
            <person name="Marshall I."/>
            <person name="Jorgensen B."/>
        </authorList>
    </citation>
    <scope>NUCLEOTIDE SEQUENCE [LARGE SCALE GENOMIC DNA]</scope>
    <source>
        <strain evidence="2 3">DSM 3380</strain>
    </source>
</reference>
<dbReference type="OrthoDB" id="9801658at2"/>
<dbReference type="EMBL" id="CP036313">
    <property type="protein sequence ID" value="QBH14319.1"/>
    <property type="molecule type" value="Genomic_DNA"/>
</dbReference>
<protein>
    <recommendedName>
        <fullName evidence="5">Terminase large subunit gp17-like C-terminal domain-containing protein</fullName>
    </recommendedName>
</protein>
<gene>
    <name evidence="2" type="ORF">DO021_19585</name>
    <name evidence="1" type="ORF">EYB58_16185</name>
</gene>
<evidence type="ECO:0000313" key="4">
    <source>
        <dbReference type="Proteomes" id="UP000293902"/>
    </source>
</evidence>
<organism evidence="2 3">
    <name type="scientific">Desulfobacter hydrogenophilus</name>
    <dbReference type="NCBI Taxonomy" id="2291"/>
    <lineage>
        <taxon>Bacteria</taxon>
        <taxon>Pseudomonadati</taxon>
        <taxon>Thermodesulfobacteriota</taxon>
        <taxon>Desulfobacteria</taxon>
        <taxon>Desulfobacterales</taxon>
        <taxon>Desulfobacteraceae</taxon>
        <taxon>Desulfobacter</taxon>
    </lineage>
</organism>
<dbReference type="Gene3D" id="3.40.50.300">
    <property type="entry name" value="P-loop containing nucleotide triphosphate hydrolases"/>
    <property type="match status" value="1"/>
</dbReference>
<dbReference type="Gene3D" id="3.30.420.240">
    <property type="match status" value="1"/>
</dbReference>
<reference evidence="1 4" key="2">
    <citation type="submission" date="2019-02" db="EMBL/GenBank/DDBJ databases">
        <title>Complete genome sequence of Desulfobacter hydrogenophilus AcRS1.</title>
        <authorList>
            <person name="Marietou A."/>
            <person name="Lund M.B."/>
            <person name="Marshall I.P.G."/>
            <person name="Schreiber L."/>
            <person name="Jorgensen B."/>
        </authorList>
    </citation>
    <scope>NUCLEOTIDE SEQUENCE [LARGE SCALE GENOMIC DNA]</scope>
    <source>
        <strain evidence="1 4">AcRS1</strain>
    </source>
</reference>
<dbReference type="RefSeq" id="WP_111959819.1">
    <property type="nucleotide sequence ID" value="NZ_CP036313.1"/>
</dbReference>
<evidence type="ECO:0000313" key="3">
    <source>
        <dbReference type="Proteomes" id="UP000248798"/>
    </source>
</evidence>
<keyword evidence="4" id="KW-1185">Reference proteome</keyword>
<evidence type="ECO:0000313" key="2">
    <source>
        <dbReference type="EMBL" id="RAM00321.1"/>
    </source>
</evidence>
<dbReference type="EMBL" id="QLNI01000052">
    <property type="protein sequence ID" value="RAM00321.1"/>
    <property type="molecule type" value="Genomic_DNA"/>
</dbReference>
<dbReference type="PIRSF" id="PIRSF007056">
    <property type="entry name" value="UCP007056"/>
    <property type="match status" value="1"/>
</dbReference>
<dbReference type="InterPro" id="IPR012036">
    <property type="entry name" value="Phage_Mu_Gp28"/>
</dbReference>
<dbReference type="InterPro" id="IPR027417">
    <property type="entry name" value="P-loop_NTPase"/>
</dbReference>
<dbReference type="AlphaFoldDB" id="A0A328F6Y3"/>
<sequence>MAKLFGDTIRILEWEELPDSVREIPKDCNPLDQGLFMAHQAEWCSLIHAHPLCIAEKGRRTGITYATGLDDTITASTTRTDGGSDIYYIGDTKEKGLEFIGYCAHMAKVMATAMAKGWAGIEVFLFEDQQPDGGTRMINAYRIRFASGFKIVALSSNPANIRGLQGIVNIDEAAFHKNVQAVIDACNALLIWEGRIRIISTHNGQKNPFNQLIQDARAKLNPYEVFHVTFDDAVANGLYERVCFVKGKAPTPEGKKQWYERVRKSYGTNTEAMKEELDAIPREGSGVAIPGVLIERCMSEARPIVRLSLDDGFKLRDLEYRDSWTNAWMDENIKPLIKLLNPKNEHVFGSDYSRYCDMAGFAPVEIMQDLTRKVPWALEMHNVPTRHQEQILKYIIDRIPRWKCGAMDATGNGLILAEYLADKYGYDRIFLVMLNDAWYRENMEHFVQLFTDGMIDLMRDADVKNDLRALVRIDGIVKLPKLRTADTKDNEIKRHGDMAIALALGDFAASKDLPGRRMEVSMANPWQTTRMFEGY</sequence>
<accession>A0A328F6Y3</accession>
<evidence type="ECO:0000313" key="1">
    <source>
        <dbReference type="EMBL" id="QBH14319.1"/>
    </source>
</evidence>